<dbReference type="Proteomes" id="UP000239757">
    <property type="component" value="Unassembled WGS sequence"/>
</dbReference>
<feature type="compositionally biased region" description="Basic residues" evidence="1">
    <location>
        <begin position="7"/>
        <end position="20"/>
    </location>
</feature>
<dbReference type="AlphaFoldDB" id="A0A2P5Y2P9"/>
<protein>
    <submittedName>
        <fullName evidence="2">Uncharacterized protein</fullName>
    </submittedName>
</protein>
<evidence type="ECO:0000313" key="3">
    <source>
        <dbReference type="Proteomes" id="UP000239757"/>
    </source>
</evidence>
<evidence type="ECO:0000313" key="2">
    <source>
        <dbReference type="EMBL" id="PPS09865.1"/>
    </source>
</evidence>
<sequence length="66" mass="7473">MSEHTAARKGKVLSRVRGKRTAWSGTSARPDLWRRFAINEMNSNYELNGQVRFKSGFKPNGHDPGI</sequence>
<evidence type="ECO:0000256" key="1">
    <source>
        <dbReference type="SAM" id="MobiDB-lite"/>
    </source>
</evidence>
<dbReference type="EMBL" id="KZ663811">
    <property type="protein sequence ID" value="PPS09865.1"/>
    <property type="molecule type" value="Genomic_DNA"/>
</dbReference>
<feature type="region of interest" description="Disordered" evidence="1">
    <location>
        <begin position="1"/>
        <end position="21"/>
    </location>
</feature>
<gene>
    <name evidence="2" type="ORF">GOBAR_AA10805</name>
</gene>
<organism evidence="2 3">
    <name type="scientific">Gossypium barbadense</name>
    <name type="common">Sea Island cotton</name>
    <name type="synonym">Hibiscus barbadensis</name>
    <dbReference type="NCBI Taxonomy" id="3634"/>
    <lineage>
        <taxon>Eukaryota</taxon>
        <taxon>Viridiplantae</taxon>
        <taxon>Streptophyta</taxon>
        <taxon>Embryophyta</taxon>
        <taxon>Tracheophyta</taxon>
        <taxon>Spermatophyta</taxon>
        <taxon>Magnoliopsida</taxon>
        <taxon>eudicotyledons</taxon>
        <taxon>Gunneridae</taxon>
        <taxon>Pentapetalae</taxon>
        <taxon>rosids</taxon>
        <taxon>malvids</taxon>
        <taxon>Malvales</taxon>
        <taxon>Malvaceae</taxon>
        <taxon>Malvoideae</taxon>
        <taxon>Gossypium</taxon>
    </lineage>
</organism>
<proteinExistence type="predicted"/>
<name>A0A2P5Y2P9_GOSBA</name>
<accession>A0A2P5Y2P9</accession>
<reference evidence="2 3" key="1">
    <citation type="submission" date="2015-01" db="EMBL/GenBank/DDBJ databases">
        <title>Genome of allotetraploid Gossypium barbadense reveals genomic plasticity and fiber elongation in cotton evolution.</title>
        <authorList>
            <person name="Chen X."/>
            <person name="Liu X."/>
            <person name="Zhao B."/>
            <person name="Zheng H."/>
            <person name="Hu Y."/>
            <person name="Lu G."/>
            <person name="Yang C."/>
            <person name="Chen J."/>
            <person name="Shan C."/>
            <person name="Zhang L."/>
            <person name="Zhou Y."/>
            <person name="Wang L."/>
            <person name="Guo W."/>
            <person name="Bai Y."/>
            <person name="Ruan J."/>
            <person name="Shangguan X."/>
            <person name="Mao Y."/>
            <person name="Jiang J."/>
            <person name="Zhu Y."/>
            <person name="Lei J."/>
            <person name="Kang H."/>
            <person name="Chen S."/>
            <person name="He X."/>
            <person name="Wang R."/>
            <person name="Wang Y."/>
            <person name="Chen J."/>
            <person name="Wang L."/>
            <person name="Yu S."/>
            <person name="Wang B."/>
            <person name="Wei J."/>
            <person name="Song S."/>
            <person name="Lu X."/>
            <person name="Gao Z."/>
            <person name="Gu W."/>
            <person name="Deng X."/>
            <person name="Ma D."/>
            <person name="Wang S."/>
            <person name="Liang W."/>
            <person name="Fang L."/>
            <person name="Cai C."/>
            <person name="Zhu X."/>
            <person name="Zhou B."/>
            <person name="Zhang Y."/>
            <person name="Chen Z."/>
            <person name="Xu S."/>
            <person name="Zhu R."/>
            <person name="Wang S."/>
            <person name="Zhang T."/>
            <person name="Zhao G."/>
        </authorList>
    </citation>
    <scope>NUCLEOTIDE SEQUENCE [LARGE SCALE GENOMIC DNA]</scope>
    <source>
        <strain evidence="3">cv. Xinhai21</strain>
        <tissue evidence="2">Leaf</tissue>
    </source>
</reference>